<dbReference type="InterPro" id="IPR011016">
    <property type="entry name" value="Znf_RING-CH"/>
</dbReference>
<evidence type="ECO:0000256" key="8">
    <source>
        <dbReference type="ARBA" id="ARBA00022771"/>
    </source>
</evidence>
<dbReference type="PANTHER" id="PTHR13145:SF0">
    <property type="entry name" value="E3 UBIQUITIN-PROTEIN LIGASE MARCHF6"/>
    <property type="match status" value="1"/>
</dbReference>
<dbReference type="GO" id="GO:0036503">
    <property type="term" value="P:ERAD pathway"/>
    <property type="evidence" value="ECO:0007669"/>
    <property type="project" value="TreeGrafter"/>
</dbReference>
<proteinExistence type="predicted"/>
<evidence type="ECO:0000256" key="10">
    <source>
        <dbReference type="ARBA" id="ARBA00022833"/>
    </source>
</evidence>
<comment type="catalytic activity">
    <reaction evidence="1">
        <text>S-ubiquitinyl-[E2 ubiquitin-conjugating enzyme]-L-cysteine + [acceptor protein]-L-lysine = [E2 ubiquitin-conjugating enzyme]-L-cysteine + N(6)-ubiquitinyl-[acceptor protein]-L-lysine.</text>
        <dbReference type="EC" id="2.3.2.27"/>
    </reaction>
</comment>
<protein>
    <recommendedName>
        <fullName evidence="4">RING-type E3 ubiquitin transferase</fullName>
        <ecNumber evidence="4">2.3.2.27</ecNumber>
    </recommendedName>
</protein>
<feature type="transmembrane region" description="Helical" evidence="14">
    <location>
        <begin position="714"/>
        <end position="737"/>
    </location>
</feature>
<dbReference type="Pfam" id="PF12906">
    <property type="entry name" value="RINGv"/>
    <property type="match status" value="1"/>
</dbReference>
<comment type="caution">
    <text evidence="16">The sequence shown here is derived from an EMBL/GenBank/DDBJ whole genome shotgun (WGS) entry which is preliminary data.</text>
</comment>
<keyword evidence="8" id="KW-0863">Zinc-finger</keyword>
<dbReference type="GO" id="GO:0005789">
    <property type="term" value="C:endoplasmic reticulum membrane"/>
    <property type="evidence" value="ECO:0007669"/>
    <property type="project" value="TreeGrafter"/>
</dbReference>
<dbReference type="PROSITE" id="PS51292">
    <property type="entry name" value="ZF_RING_CH"/>
    <property type="match status" value="1"/>
</dbReference>
<feature type="compositionally biased region" description="Basic and acidic residues" evidence="13">
    <location>
        <begin position="271"/>
        <end position="281"/>
    </location>
</feature>
<reference evidence="17" key="1">
    <citation type="submission" date="2023-07" db="EMBL/GenBank/DDBJ databases">
        <title>A draft genome of Kazachstania heterogenica Y-27499.</title>
        <authorList>
            <person name="Donic C."/>
            <person name="Kralova J.S."/>
            <person name="Fidel L."/>
            <person name="Ben-Dor S."/>
            <person name="Jung S."/>
        </authorList>
    </citation>
    <scope>NUCLEOTIDE SEQUENCE [LARGE SCALE GENOMIC DNA]</scope>
    <source>
        <strain evidence="17">Y27499</strain>
    </source>
</reference>
<feature type="transmembrane region" description="Helical" evidence="14">
    <location>
        <begin position="966"/>
        <end position="982"/>
    </location>
</feature>
<evidence type="ECO:0000256" key="14">
    <source>
        <dbReference type="SAM" id="Phobius"/>
    </source>
</evidence>
<keyword evidence="12 14" id="KW-0472">Membrane</keyword>
<evidence type="ECO:0000256" key="11">
    <source>
        <dbReference type="ARBA" id="ARBA00022989"/>
    </source>
</evidence>
<keyword evidence="17" id="KW-1185">Reference proteome</keyword>
<feature type="transmembrane region" description="Helical" evidence="14">
    <location>
        <begin position="1234"/>
        <end position="1252"/>
    </location>
</feature>
<dbReference type="GO" id="GO:0008270">
    <property type="term" value="F:zinc ion binding"/>
    <property type="evidence" value="ECO:0007669"/>
    <property type="project" value="UniProtKB-KW"/>
</dbReference>
<comment type="subcellular location">
    <subcellularLocation>
        <location evidence="2">Membrane</location>
        <topology evidence="2">Multi-pass membrane protein</topology>
    </subcellularLocation>
</comment>
<dbReference type="Proteomes" id="UP001306508">
    <property type="component" value="Unassembled WGS sequence"/>
</dbReference>
<evidence type="ECO:0000313" key="16">
    <source>
        <dbReference type="EMBL" id="KAK5779829.1"/>
    </source>
</evidence>
<evidence type="ECO:0000256" key="9">
    <source>
        <dbReference type="ARBA" id="ARBA00022786"/>
    </source>
</evidence>
<feature type="transmembrane region" description="Helical" evidence="14">
    <location>
        <begin position="124"/>
        <end position="148"/>
    </location>
</feature>
<evidence type="ECO:0000259" key="15">
    <source>
        <dbReference type="PROSITE" id="PS51292"/>
    </source>
</evidence>
<sequence>MSANSINEDIFNPNNDSTSAPKEASTNVIPSNATCRICRGEATPDNPLFHPCECKGSIKYLHEPCLLEWISARNLDVNKPGSIIKCDICHYPFKFKTKYSDNMPDHIPISEIVKNSLLNCVAKIYSTLLIAISLNLFFFGIPLVWNFFGKCYTFMLDGQLPFHGQFWKSVLLGYREKYFFNNESFDYSFYSIILTLLENTKFSSIQIALIIILHLALYFQYDMIVREEVFSKMVFHKIGPNFSVEEMKNRLKATFPAMEDEMLDQVATMMRDRERREHEARLDEEERAYNRQFDIPEEEIEPITEHTNELPTGQQQQENEENNEQEEGGHDTEVNDPDYVIGDDNTTNSDVDTVDSEGDHNIDPNEIDHLQEERNQALRNVAEVAEENHNNNVFAEPLVRPVRPPQPLQQPRNANENIDAQEIINELQGNQNNIEQVAPFLININLKPTMVLVYTMAAVAIISIYILISYYIPSLLGYMLIYLYSSVISIFIRGLISLFHLTNCDSVFSLLFSKSPYFNNIAAWFNENLAHFVVKYYHGYVHNTLPTSLFVRSVPALTTYLTAIAMICTASTYVSKGYSRRNGMSNSTRRLIFQLLFAIRCTFKVFSLFFIELAGFPIIAGVMLDLSLISPILDSSTSWLWIPKMCWFWTKASIIVYWIIGTLYMYWFAKYIGMIRQYIIRPGVLFFIRSPDDPNIKILHDSLIHPMGIQLSRLCLSMFIYAIFILAGFGIHTRLIFPLLFANNFLNTYKPFSEVNFVNVLTMLTCFYLAKLIIENNRNVIVLVRKYWIKVFQVISRKSRLSSFILGKDYSLERGHILYRNYFYKFFAPKTAQWSNPDLFSNPKTETSAKQLFKENDMIHAYFIPDGMLMRVPSSDIVSRNYVQTMFVPVTKDDKLLKPLDLKKLKERNQKNAGEFAYLDQQNTEFDDYFVCYVPPNFKFRYISLIVLTWLFASLLIIGIAVASQYTFNTLTLVILPLLWVLRKKNELSSFITIILDNYKHANLQYVCLGAIILCLSVDYYQKHQLSKFFFHEHAIDPHDDQHAVNDEPIEPQANENQRNPLEIIQQSWIIRMIAASFMLFISRAVEIIYLCMVMYMCFFSIGYWLSRLNDYLATGKYNHLALDQVKVIDSGIQIVSFFVISYVILDTKPTAIGRLANQPISSIVRIVWRSKLKATLKSTLILGGFLILNMGGCVLSEYYLNQGVFNTLDDCMAFIKIHNFKTKDFMITHTTELHFTIISIVNSLFILRYLMTSLKIWFGKATQDVKDQVYASGRALENYDIQN</sequence>
<feature type="region of interest" description="Disordered" evidence="13">
    <location>
        <begin position="271"/>
        <end position="364"/>
    </location>
</feature>
<feature type="transmembrane region" description="Helical" evidence="14">
    <location>
        <begin position="595"/>
        <end position="628"/>
    </location>
</feature>
<organism evidence="16 17">
    <name type="scientific">Arxiozyma heterogenica</name>
    <dbReference type="NCBI Taxonomy" id="278026"/>
    <lineage>
        <taxon>Eukaryota</taxon>
        <taxon>Fungi</taxon>
        <taxon>Dikarya</taxon>
        <taxon>Ascomycota</taxon>
        <taxon>Saccharomycotina</taxon>
        <taxon>Saccharomycetes</taxon>
        <taxon>Saccharomycetales</taxon>
        <taxon>Saccharomycetaceae</taxon>
        <taxon>Arxiozyma</taxon>
    </lineage>
</organism>
<keyword evidence="6 14" id="KW-0812">Transmembrane</keyword>
<keyword evidence="10" id="KW-0862">Zinc</keyword>
<feature type="region of interest" description="Disordered" evidence="13">
    <location>
        <begin position="1"/>
        <end position="25"/>
    </location>
</feature>
<evidence type="ECO:0000256" key="7">
    <source>
        <dbReference type="ARBA" id="ARBA00022723"/>
    </source>
</evidence>
<feature type="transmembrane region" description="Helical" evidence="14">
    <location>
        <begin position="557"/>
        <end position="574"/>
    </location>
</feature>
<evidence type="ECO:0000256" key="13">
    <source>
        <dbReference type="SAM" id="MobiDB-lite"/>
    </source>
</evidence>
<feature type="transmembrane region" description="Helical" evidence="14">
    <location>
        <begin position="451"/>
        <end position="472"/>
    </location>
</feature>
<feature type="transmembrane region" description="Helical" evidence="14">
    <location>
        <begin position="478"/>
        <end position="496"/>
    </location>
</feature>
<keyword evidence="9" id="KW-0833">Ubl conjugation pathway</keyword>
<feature type="transmembrane region" description="Helical" evidence="14">
    <location>
        <begin position="1003"/>
        <end position="1021"/>
    </location>
</feature>
<keyword evidence="5" id="KW-0808">Transferase</keyword>
<dbReference type="EC" id="2.3.2.27" evidence="4"/>
<evidence type="ECO:0000313" key="17">
    <source>
        <dbReference type="Proteomes" id="UP001306508"/>
    </source>
</evidence>
<feature type="transmembrane region" description="Helical" evidence="14">
    <location>
        <begin position="1088"/>
        <end position="1106"/>
    </location>
</feature>
<dbReference type="EMBL" id="JAWIZZ010000045">
    <property type="protein sequence ID" value="KAK5779829.1"/>
    <property type="molecule type" value="Genomic_DNA"/>
</dbReference>
<evidence type="ECO:0000256" key="1">
    <source>
        <dbReference type="ARBA" id="ARBA00000900"/>
    </source>
</evidence>
<evidence type="ECO:0000256" key="2">
    <source>
        <dbReference type="ARBA" id="ARBA00004141"/>
    </source>
</evidence>
<evidence type="ECO:0000256" key="12">
    <source>
        <dbReference type="ARBA" id="ARBA00023136"/>
    </source>
</evidence>
<evidence type="ECO:0000256" key="3">
    <source>
        <dbReference type="ARBA" id="ARBA00004906"/>
    </source>
</evidence>
<feature type="transmembrane region" description="Helical" evidence="14">
    <location>
        <begin position="1180"/>
        <end position="1201"/>
    </location>
</feature>
<keyword evidence="7" id="KW-0479">Metal-binding</keyword>
<evidence type="ECO:0000256" key="4">
    <source>
        <dbReference type="ARBA" id="ARBA00012483"/>
    </source>
</evidence>
<dbReference type="SUPFAM" id="SSF57850">
    <property type="entry name" value="RING/U-box"/>
    <property type="match status" value="1"/>
</dbReference>
<feature type="transmembrane region" description="Helical" evidence="14">
    <location>
        <begin position="757"/>
        <end position="774"/>
    </location>
</feature>
<feature type="transmembrane region" description="Helical" evidence="14">
    <location>
        <begin position="942"/>
        <end position="960"/>
    </location>
</feature>
<comment type="pathway">
    <text evidence="3">Protein modification; protein ubiquitination.</text>
</comment>
<keyword evidence="11 14" id="KW-1133">Transmembrane helix</keyword>
<evidence type="ECO:0000256" key="6">
    <source>
        <dbReference type="ARBA" id="ARBA00022692"/>
    </source>
</evidence>
<feature type="domain" description="RING-CH-type" evidence="15">
    <location>
        <begin position="27"/>
        <end position="96"/>
    </location>
</feature>
<dbReference type="CDD" id="cd16702">
    <property type="entry name" value="RING_CH-C4HC3_MARCH6"/>
    <property type="match status" value="1"/>
</dbReference>
<dbReference type="PANTHER" id="PTHR13145">
    <property type="entry name" value="SSM4 PROTEIN"/>
    <property type="match status" value="1"/>
</dbReference>
<dbReference type="SMART" id="SM00744">
    <property type="entry name" value="RINGv"/>
    <property type="match status" value="1"/>
</dbReference>
<feature type="transmembrane region" description="Helical" evidence="14">
    <location>
        <begin position="648"/>
        <end position="669"/>
    </location>
</feature>
<accession>A0AAN7WK71</accession>
<dbReference type="InterPro" id="IPR013083">
    <property type="entry name" value="Znf_RING/FYVE/PHD"/>
</dbReference>
<dbReference type="GO" id="GO:0061630">
    <property type="term" value="F:ubiquitin protein ligase activity"/>
    <property type="evidence" value="ECO:0007669"/>
    <property type="project" value="UniProtKB-EC"/>
</dbReference>
<gene>
    <name evidence="16" type="ORF">RI543_002365</name>
</gene>
<name>A0AAN7WK71_9SACH</name>
<dbReference type="Gene3D" id="3.30.40.10">
    <property type="entry name" value="Zinc/RING finger domain, C3HC4 (zinc finger)"/>
    <property type="match status" value="1"/>
</dbReference>
<evidence type="ECO:0000256" key="5">
    <source>
        <dbReference type="ARBA" id="ARBA00022679"/>
    </source>
</evidence>